<evidence type="ECO:0000313" key="3">
    <source>
        <dbReference type="Proteomes" id="UP000800082"/>
    </source>
</evidence>
<proteinExistence type="predicted"/>
<accession>A0A6A5RDZ1</accession>
<dbReference type="EMBL" id="ML978985">
    <property type="protein sequence ID" value="KAF1925324.1"/>
    <property type="molecule type" value="Genomic_DNA"/>
</dbReference>
<evidence type="ECO:0000256" key="1">
    <source>
        <dbReference type="SAM" id="MobiDB-lite"/>
    </source>
</evidence>
<feature type="region of interest" description="Disordered" evidence="1">
    <location>
        <begin position="71"/>
        <end position="94"/>
    </location>
</feature>
<feature type="region of interest" description="Disordered" evidence="1">
    <location>
        <begin position="28"/>
        <end position="57"/>
    </location>
</feature>
<feature type="compositionally biased region" description="Basic residues" evidence="1">
    <location>
        <begin position="75"/>
        <end position="87"/>
    </location>
</feature>
<dbReference type="AlphaFoldDB" id="A0A6A5RDZ1"/>
<sequence>MTKPAFCCAPSQIQAHSEARVYSLQLSSHSKFGQESQRRRKVSRQPIRHEPSVHAETVAQHIHRPAAISCDPRLKPRHAGSGRRHGLGTRPFFEGTLRCRGPNNSVHEKTATRFLQSVILHTLLGF</sequence>
<keyword evidence="3" id="KW-1185">Reference proteome</keyword>
<name>A0A6A5RDZ1_9PLEO</name>
<dbReference type="RefSeq" id="XP_033445576.1">
    <property type="nucleotide sequence ID" value="XM_033593591.1"/>
</dbReference>
<reference evidence="2" key="1">
    <citation type="journal article" date="2020" name="Stud. Mycol.">
        <title>101 Dothideomycetes genomes: a test case for predicting lifestyles and emergence of pathogens.</title>
        <authorList>
            <person name="Haridas S."/>
            <person name="Albert R."/>
            <person name="Binder M."/>
            <person name="Bloem J."/>
            <person name="Labutti K."/>
            <person name="Salamov A."/>
            <person name="Andreopoulos B."/>
            <person name="Baker S."/>
            <person name="Barry K."/>
            <person name="Bills G."/>
            <person name="Bluhm B."/>
            <person name="Cannon C."/>
            <person name="Castanera R."/>
            <person name="Culley D."/>
            <person name="Daum C."/>
            <person name="Ezra D."/>
            <person name="Gonzalez J."/>
            <person name="Henrissat B."/>
            <person name="Kuo A."/>
            <person name="Liang C."/>
            <person name="Lipzen A."/>
            <person name="Lutzoni F."/>
            <person name="Magnuson J."/>
            <person name="Mondo S."/>
            <person name="Nolan M."/>
            <person name="Ohm R."/>
            <person name="Pangilinan J."/>
            <person name="Park H.-J."/>
            <person name="Ramirez L."/>
            <person name="Alfaro M."/>
            <person name="Sun H."/>
            <person name="Tritt A."/>
            <person name="Yoshinaga Y."/>
            <person name="Zwiers L.-H."/>
            <person name="Turgeon B."/>
            <person name="Goodwin S."/>
            <person name="Spatafora J."/>
            <person name="Crous P."/>
            <person name="Grigoriev I."/>
        </authorList>
    </citation>
    <scope>NUCLEOTIDE SEQUENCE</scope>
    <source>
        <strain evidence="2">CBS 183.55</strain>
    </source>
</reference>
<protein>
    <submittedName>
        <fullName evidence="2">Uncharacterized protein</fullName>
    </submittedName>
</protein>
<organism evidence="2 3">
    <name type="scientific">Didymella exigua CBS 183.55</name>
    <dbReference type="NCBI Taxonomy" id="1150837"/>
    <lineage>
        <taxon>Eukaryota</taxon>
        <taxon>Fungi</taxon>
        <taxon>Dikarya</taxon>
        <taxon>Ascomycota</taxon>
        <taxon>Pezizomycotina</taxon>
        <taxon>Dothideomycetes</taxon>
        <taxon>Pleosporomycetidae</taxon>
        <taxon>Pleosporales</taxon>
        <taxon>Pleosporineae</taxon>
        <taxon>Didymellaceae</taxon>
        <taxon>Didymella</taxon>
    </lineage>
</organism>
<dbReference type="Proteomes" id="UP000800082">
    <property type="component" value="Unassembled WGS sequence"/>
</dbReference>
<gene>
    <name evidence="2" type="ORF">M421DRAFT_423881</name>
</gene>
<evidence type="ECO:0000313" key="2">
    <source>
        <dbReference type="EMBL" id="KAF1925324.1"/>
    </source>
</evidence>
<dbReference type="GeneID" id="54351259"/>